<dbReference type="OrthoDB" id="10655471at2759"/>
<feature type="non-terminal residue" evidence="2">
    <location>
        <position position="113"/>
    </location>
</feature>
<reference evidence="2" key="1">
    <citation type="journal article" date="2023" name="Science">
        <title>Genome structures resolve the early diversification of teleost fishes.</title>
        <authorList>
            <person name="Parey E."/>
            <person name="Louis A."/>
            <person name="Montfort J."/>
            <person name="Bouchez O."/>
            <person name="Roques C."/>
            <person name="Iampietro C."/>
            <person name="Lluch J."/>
            <person name="Castinel A."/>
            <person name="Donnadieu C."/>
            <person name="Desvignes T."/>
            <person name="Floi Bucao C."/>
            <person name="Jouanno E."/>
            <person name="Wen M."/>
            <person name="Mejri S."/>
            <person name="Dirks R."/>
            <person name="Jansen H."/>
            <person name="Henkel C."/>
            <person name="Chen W.J."/>
            <person name="Zahm M."/>
            <person name="Cabau C."/>
            <person name="Klopp C."/>
            <person name="Thompson A.W."/>
            <person name="Robinson-Rechavi M."/>
            <person name="Braasch I."/>
            <person name="Lecointre G."/>
            <person name="Bobe J."/>
            <person name="Postlethwait J.H."/>
            <person name="Berthelot C."/>
            <person name="Roest Crollius H."/>
            <person name="Guiguen Y."/>
        </authorList>
    </citation>
    <scope>NUCLEOTIDE SEQUENCE</scope>
    <source>
        <strain evidence="2">Concon-B</strain>
    </source>
</reference>
<feature type="region of interest" description="Disordered" evidence="1">
    <location>
        <begin position="84"/>
        <end position="113"/>
    </location>
</feature>
<sequence length="113" mass="12124">HYRALWTVHTLLTPITRSPQIVPLTPGTPCCPFCSLFPGWSPCQVPNAGQFAPWWRGGGVAAASLSTPCRSRAVFWGRRSAAGAGWTEGASVQKKPAISVSPRPPQAQNMDQP</sequence>
<organism evidence="2 3">
    <name type="scientific">Conger conger</name>
    <name type="common">Conger eel</name>
    <name type="synonym">Muraena conger</name>
    <dbReference type="NCBI Taxonomy" id="82655"/>
    <lineage>
        <taxon>Eukaryota</taxon>
        <taxon>Metazoa</taxon>
        <taxon>Chordata</taxon>
        <taxon>Craniata</taxon>
        <taxon>Vertebrata</taxon>
        <taxon>Euteleostomi</taxon>
        <taxon>Actinopterygii</taxon>
        <taxon>Neopterygii</taxon>
        <taxon>Teleostei</taxon>
        <taxon>Anguilliformes</taxon>
        <taxon>Congridae</taxon>
        <taxon>Conger</taxon>
    </lineage>
</organism>
<proteinExistence type="predicted"/>
<comment type="caution">
    <text evidence="2">The sequence shown here is derived from an EMBL/GenBank/DDBJ whole genome shotgun (WGS) entry which is preliminary data.</text>
</comment>
<name>A0A9Q1DFJ7_CONCO</name>
<protein>
    <submittedName>
        <fullName evidence="2">Uncharacterized protein</fullName>
    </submittedName>
</protein>
<evidence type="ECO:0000256" key="1">
    <source>
        <dbReference type="SAM" id="MobiDB-lite"/>
    </source>
</evidence>
<evidence type="ECO:0000313" key="3">
    <source>
        <dbReference type="Proteomes" id="UP001152803"/>
    </source>
</evidence>
<accession>A0A9Q1DFJ7</accession>
<gene>
    <name evidence="2" type="ORF">COCON_G00114240</name>
</gene>
<dbReference type="EMBL" id="JAFJMO010000008">
    <property type="protein sequence ID" value="KAJ8268817.1"/>
    <property type="molecule type" value="Genomic_DNA"/>
</dbReference>
<keyword evidence="3" id="KW-1185">Reference proteome</keyword>
<dbReference type="AlphaFoldDB" id="A0A9Q1DFJ7"/>
<dbReference type="Proteomes" id="UP001152803">
    <property type="component" value="Unassembled WGS sequence"/>
</dbReference>
<evidence type="ECO:0000313" key="2">
    <source>
        <dbReference type="EMBL" id="KAJ8268817.1"/>
    </source>
</evidence>